<evidence type="ECO:0000256" key="5">
    <source>
        <dbReference type="ARBA" id="ARBA00022692"/>
    </source>
</evidence>
<evidence type="ECO:0000313" key="9">
    <source>
        <dbReference type="EMBL" id="PDX58140.1"/>
    </source>
</evidence>
<feature type="transmembrane region" description="Helical" evidence="8">
    <location>
        <begin position="228"/>
        <end position="248"/>
    </location>
</feature>
<feature type="transmembrane region" description="Helical" evidence="8">
    <location>
        <begin position="187"/>
        <end position="207"/>
    </location>
</feature>
<dbReference type="Proteomes" id="UP000220752">
    <property type="component" value="Unassembled WGS sequence"/>
</dbReference>
<evidence type="ECO:0000256" key="6">
    <source>
        <dbReference type="ARBA" id="ARBA00022989"/>
    </source>
</evidence>
<gene>
    <name evidence="9" type="ORF">CGS46_09395</name>
</gene>
<dbReference type="Gene3D" id="1.20.1530.20">
    <property type="match status" value="1"/>
</dbReference>
<dbReference type="AlphaFoldDB" id="A0A2A6Z9U0"/>
<keyword evidence="6 8" id="KW-1133">Transmembrane helix</keyword>
<evidence type="ECO:0000256" key="8">
    <source>
        <dbReference type="SAM" id="Phobius"/>
    </source>
</evidence>
<evidence type="ECO:0000256" key="7">
    <source>
        <dbReference type="ARBA" id="ARBA00023136"/>
    </source>
</evidence>
<dbReference type="GO" id="GO:0005886">
    <property type="term" value="C:plasma membrane"/>
    <property type="evidence" value="ECO:0007669"/>
    <property type="project" value="UniProtKB-SubCell"/>
</dbReference>
<comment type="subcellular location">
    <subcellularLocation>
        <location evidence="1">Cell membrane</location>
        <topology evidence="1">Multi-pass membrane protein</topology>
    </subcellularLocation>
</comment>
<feature type="transmembrane region" description="Helical" evidence="8">
    <location>
        <begin position="286"/>
        <end position="306"/>
    </location>
</feature>
<protein>
    <submittedName>
        <fullName evidence="9">Autotransporter</fullName>
    </submittedName>
</protein>
<dbReference type="PANTHER" id="PTHR36838">
    <property type="entry name" value="AUXIN EFFLUX CARRIER FAMILY PROTEIN"/>
    <property type="match status" value="1"/>
</dbReference>
<feature type="transmembrane region" description="Helical" evidence="8">
    <location>
        <begin position="37"/>
        <end position="55"/>
    </location>
</feature>
<dbReference type="InterPro" id="IPR038770">
    <property type="entry name" value="Na+/solute_symporter_sf"/>
</dbReference>
<keyword evidence="4" id="KW-1003">Cell membrane</keyword>
<evidence type="ECO:0000256" key="1">
    <source>
        <dbReference type="ARBA" id="ARBA00004651"/>
    </source>
</evidence>
<evidence type="ECO:0000256" key="2">
    <source>
        <dbReference type="ARBA" id="ARBA00010145"/>
    </source>
</evidence>
<keyword evidence="10" id="KW-1185">Reference proteome</keyword>
<keyword evidence="5 8" id="KW-0812">Transmembrane</keyword>
<name>A0A2A6Z9U0_9FIRM</name>
<keyword evidence="3" id="KW-0813">Transport</keyword>
<comment type="similarity">
    <text evidence="2">Belongs to the auxin efflux carrier (TC 2.A.69) family.</text>
</comment>
<feature type="transmembrane region" description="Helical" evidence="8">
    <location>
        <begin position="100"/>
        <end position="118"/>
    </location>
</feature>
<dbReference type="GO" id="GO:0055085">
    <property type="term" value="P:transmembrane transport"/>
    <property type="evidence" value="ECO:0007669"/>
    <property type="project" value="InterPro"/>
</dbReference>
<reference evidence="9 10" key="1">
    <citation type="journal article" date="2017" name="Front. Microbiol.">
        <title>New Insights into the Diversity of the Genus Faecalibacterium.</title>
        <authorList>
            <person name="Benevides L."/>
            <person name="Burman S."/>
            <person name="Martin R."/>
            <person name="Robert V."/>
            <person name="Thomas M."/>
            <person name="Miquel S."/>
            <person name="Chain F."/>
            <person name="Sokol H."/>
            <person name="Bermudez-Humaran L.G."/>
            <person name="Morrison M."/>
            <person name="Langella P."/>
            <person name="Azevedo V.A."/>
            <person name="Chatel J.M."/>
            <person name="Soares S."/>
        </authorList>
    </citation>
    <scope>NUCLEOTIDE SEQUENCE [LARGE SCALE GENOMIC DNA]</scope>
    <source>
        <strain evidence="10">CNCM I-4540</strain>
    </source>
</reference>
<feature type="transmembrane region" description="Helical" evidence="8">
    <location>
        <begin position="6"/>
        <end position="25"/>
    </location>
</feature>
<accession>A0A2A6Z9U0</accession>
<evidence type="ECO:0000313" key="10">
    <source>
        <dbReference type="Proteomes" id="UP000220752"/>
    </source>
</evidence>
<feature type="transmembrane region" description="Helical" evidence="8">
    <location>
        <begin position="67"/>
        <end position="88"/>
    </location>
</feature>
<dbReference type="Pfam" id="PF03547">
    <property type="entry name" value="Mem_trans"/>
    <property type="match status" value="2"/>
</dbReference>
<dbReference type="InterPro" id="IPR004776">
    <property type="entry name" value="Mem_transp_PIN-like"/>
</dbReference>
<feature type="transmembrane region" description="Helical" evidence="8">
    <location>
        <begin position="157"/>
        <end position="175"/>
    </location>
</feature>
<feature type="transmembrane region" description="Helical" evidence="8">
    <location>
        <begin position="254"/>
        <end position="274"/>
    </location>
</feature>
<dbReference type="EMBL" id="NMTQ01000034">
    <property type="protein sequence ID" value="PDX58140.1"/>
    <property type="molecule type" value="Genomic_DNA"/>
</dbReference>
<evidence type="ECO:0000256" key="4">
    <source>
        <dbReference type="ARBA" id="ARBA00022475"/>
    </source>
</evidence>
<dbReference type="PANTHER" id="PTHR36838:SF1">
    <property type="entry name" value="SLR1864 PROTEIN"/>
    <property type="match status" value="1"/>
</dbReference>
<keyword evidence="7 8" id="KW-0472">Membrane</keyword>
<feature type="transmembrane region" description="Helical" evidence="8">
    <location>
        <begin position="124"/>
        <end position="145"/>
    </location>
</feature>
<organism evidence="9 10">
    <name type="scientific">Faecalibacterium langellae</name>
    <dbReference type="NCBI Taxonomy" id="3435293"/>
    <lineage>
        <taxon>Bacteria</taxon>
        <taxon>Bacillati</taxon>
        <taxon>Bacillota</taxon>
        <taxon>Clostridia</taxon>
        <taxon>Eubacteriales</taxon>
        <taxon>Oscillospiraceae</taxon>
        <taxon>Faecalibacterium</taxon>
    </lineage>
</organism>
<evidence type="ECO:0000256" key="3">
    <source>
        <dbReference type="ARBA" id="ARBA00022448"/>
    </source>
</evidence>
<sequence length="310" mass="33619">MQISILLAQQIAQLFLILIMGYAVVKAGLLKASDSRVLSVVMVYLVTPCVIINAFQIDDTPEIRKGLLYSMAIAAAIHVVLLVLSALLSRPLKLDAVEQVNVIYSNAAALVIPLVKALMGDAYVIYSCAFIIVQLVLLWTHASSLLQGSSALDWKKVLTNINMIAIAAGALLYWFRVVLPAPLQNTMSTVGNMMGPMGMLLAGMAIAEKPLREVFCTRRNYLPTVLRLVVCPLVVLVLLWVCHASSWVADGKNILMTVYLAAITPACATVTSMAQLYDRDAAHSSALYVLTTLLSIVSMPIMIGLFDLLL</sequence>
<proteinExistence type="inferred from homology"/>
<comment type="caution">
    <text evidence="9">The sequence shown here is derived from an EMBL/GenBank/DDBJ whole genome shotgun (WGS) entry which is preliminary data.</text>
</comment>